<organism evidence="1 2">
    <name type="scientific">Anopheles albimanus</name>
    <name type="common">New world malaria mosquito</name>
    <dbReference type="NCBI Taxonomy" id="7167"/>
    <lineage>
        <taxon>Eukaryota</taxon>
        <taxon>Metazoa</taxon>
        <taxon>Ecdysozoa</taxon>
        <taxon>Arthropoda</taxon>
        <taxon>Hexapoda</taxon>
        <taxon>Insecta</taxon>
        <taxon>Pterygota</taxon>
        <taxon>Neoptera</taxon>
        <taxon>Endopterygota</taxon>
        <taxon>Diptera</taxon>
        <taxon>Nematocera</taxon>
        <taxon>Culicoidea</taxon>
        <taxon>Culicidae</taxon>
        <taxon>Anophelinae</taxon>
        <taxon>Anopheles</taxon>
    </lineage>
</organism>
<protein>
    <submittedName>
        <fullName evidence="1">Uncharacterized protein</fullName>
    </submittedName>
</protein>
<keyword evidence="2" id="KW-1185">Reference proteome</keyword>
<proteinExistence type="predicted"/>
<name>A0A182FZ07_ANOAL</name>
<sequence>MKANGRTPRARVIQDDLCFACFSCSRIIVPSSFVCVCFFYCFPCCQQ</sequence>
<accession>A0A182FZ07</accession>
<dbReference type="Proteomes" id="UP000069272">
    <property type="component" value="Chromosome 2R"/>
</dbReference>
<reference evidence="1" key="2">
    <citation type="submission" date="2022-08" db="UniProtKB">
        <authorList>
            <consortium name="EnsemblMetazoa"/>
        </authorList>
    </citation>
    <scope>IDENTIFICATION</scope>
    <source>
        <strain evidence="1">STECLA/ALBI9_A</strain>
    </source>
</reference>
<reference evidence="1 2" key="1">
    <citation type="journal article" date="2017" name="G3 (Bethesda)">
        <title>The Physical Genome Mapping of Anopheles albimanus Corrected Scaffold Misassemblies and Identified Interarm Rearrangements in Genus Anopheles.</title>
        <authorList>
            <person name="Artemov G.N."/>
            <person name="Peery A.N."/>
            <person name="Jiang X."/>
            <person name="Tu Z."/>
            <person name="Stegniy V.N."/>
            <person name="Sharakhova M.V."/>
            <person name="Sharakhov I.V."/>
        </authorList>
    </citation>
    <scope>NUCLEOTIDE SEQUENCE [LARGE SCALE GENOMIC DNA]</scope>
    <source>
        <strain evidence="1 2">ALBI9_A</strain>
    </source>
</reference>
<dbReference type="AlphaFoldDB" id="A0A182FZ07"/>
<evidence type="ECO:0000313" key="1">
    <source>
        <dbReference type="EnsemblMetazoa" id="AALB014831-PA"/>
    </source>
</evidence>
<evidence type="ECO:0000313" key="2">
    <source>
        <dbReference type="Proteomes" id="UP000069272"/>
    </source>
</evidence>
<dbReference type="VEuPathDB" id="VectorBase:AALB014831"/>
<dbReference type="EnsemblMetazoa" id="AALB014831-RA">
    <property type="protein sequence ID" value="AALB014831-PA"/>
    <property type="gene ID" value="AALB014831"/>
</dbReference>